<evidence type="ECO:0000256" key="1">
    <source>
        <dbReference type="SAM" id="SignalP"/>
    </source>
</evidence>
<keyword evidence="4" id="KW-1185">Reference proteome</keyword>
<feature type="chain" id="PRO_5032348010" description="Ice-binding protein C-terminal domain-containing protein" evidence="1">
    <location>
        <begin position="23"/>
        <end position="217"/>
    </location>
</feature>
<protein>
    <recommendedName>
        <fullName evidence="2">Ice-binding protein C-terminal domain-containing protein</fullName>
    </recommendedName>
</protein>
<feature type="signal peptide" evidence="1">
    <location>
        <begin position="1"/>
        <end position="22"/>
    </location>
</feature>
<evidence type="ECO:0000313" key="4">
    <source>
        <dbReference type="Proteomes" id="UP000530564"/>
    </source>
</evidence>
<dbReference type="AlphaFoldDB" id="A0A840A3E3"/>
<name>A0A840A3E3_9CAUL</name>
<comment type="caution">
    <text evidence="3">The sequence shown here is derived from an EMBL/GenBank/DDBJ whole genome shotgun (WGS) entry which is preliminary data.</text>
</comment>
<dbReference type="InterPro" id="IPR013424">
    <property type="entry name" value="Ice-binding_C"/>
</dbReference>
<keyword evidence="1" id="KW-0732">Signal</keyword>
<sequence length="217" mass="22794">MKTSILLAAVAASALMTGAAEAATIFSQNFNDGLGANESLGGKFSMGGGTVGHQAGAYTNNEYSFYQVRLDLTKATDALLAFDYDIVSEWGYDAFNVAFSTTGVFGPGAMLTPAATDQFYNLSGRAATLMGGKGFSGDQSGRAVYDLSALAGQVVDIRFQFASDYAAYQRGVQFDNLLVTGTMPSAVPEPATWAMMITGFGLAGTAIRSRRRRLAFG</sequence>
<dbReference type="NCBIfam" id="NF035944">
    <property type="entry name" value="PEPxxWA-CTERM"/>
    <property type="match status" value="1"/>
</dbReference>
<evidence type="ECO:0000259" key="2">
    <source>
        <dbReference type="Pfam" id="PF07589"/>
    </source>
</evidence>
<organism evidence="3 4">
    <name type="scientific">Phenylobacterium haematophilum</name>
    <dbReference type="NCBI Taxonomy" id="98513"/>
    <lineage>
        <taxon>Bacteria</taxon>
        <taxon>Pseudomonadati</taxon>
        <taxon>Pseudomonadota</taxon>
        <taxon>Alphaproteobacteria</taxon>
        <taxon>Caulobacterales</taxon>
        <taxon>Caulobacteraceae</taxon>
        <taxon>Phenylobacterium</taxon>
    </lineage>
</organism>
<accession>A0A840A3E3</accession>
<dbReference type="NCBIfam" id="TIGR02595">
    <property type="entry name" value="PEP_CTERM"/>
    <property type="match status" value="1"/>
</dbReference>
<dbReference type="Proteomes" id="UP000530564">
    <property type="component" value="Unassembled WGS sequence"/>
</dbReference>
<dbReference type="RefSeq" id="WP_183773636.1">
    <property type="nucleotide sequence ID" value="NZ_JACIDK010000003.1"/>
</dbReference>
<dbReference type="Pfam" id="PF07589">
    <property type="entry name" value="PEP-CTERM"/>
    <property type="match status" value="1"/>
</dbReference>
<proteinExistence type="predicted"/>
<evidence type="ECO:0000313" key="3">
    <source>
        <dbReference type="EMBL" id="MBB3892030.1"/>
    </source>
</evidence>
<dbReference type="EMBL" id="JACIDK010000003">
    <property type="protein sequence ID" value="MBB3892030.1"/>
    <property type="molecule type" value="Genomic_DNA"/>
</dbReference>
<gene>
    <name evidence="3" type="ORF">GGQ61_002758</name>
</gene>
<dbReference type="Pfam" id="PF20773">
    <property type="entry name" value="InhA-like_MAM"/>
    <property type="match status" value="1"/>
</dbReference>
<reference evidence="3 4" key="1">
    <citation type="submission" date="2020-08" db="EMBL/GenBank/DDBJ databases">
        <title>Genomic Encyclopedia of Type Strains, Phase IV (KMG-IV): sequencing the most valuable type-strain genomes for metagenomic binning, comparative biology and taxonomic classification.</title>
        <authorList>
            <person name="Goeker M."/>
        </authorList>
    </citation>
    <scope>NUCLEOTIDE SEQUENCE [LARGE SCALE GENOMIC DNA]</scope>
    <source>
        <strain evidence="3 4">DSM 21793</strain>
    </source>
</reference>
<feature type="domain" description="Ice-binding protein C-terminal" evidence="2">
    <location>
        <begin position="186"/>
        <end position="211"/>
    </location>
</feature>